<sequence>MTVMTEPKSLLSLAGAPLHPSPLDKAVLVLIDAQREYTDGALPLSGVGAAVAEAGRLLALARKAGVPVIHIVHHGKPGGLFDPGGPMGAVIPALAPAEGESVIAKRLPNAFAGTDLQEQARATGRSELILAGFMTHNCVDSTARAALDLGWRCTVVAAATATRDLPNPLGGVMAAQTVQTATLAGLADRIAIVVKDAAAWG</sequence>
<name>A0ABS4SLS1_9PROT</name>
<evidence type="ECO:0000259" key="2">
    <source>
        <dbReference type="Pfam" id="PF00857"/>
    </source>
</evidence>
<comment type="caution">
    <text evidence="3">The sequence shown here is derived from an EMBL/GenBank/DDBJ whole genome shotgun (WGS) entry which is preliminary data.</text>
</comment>
<dbReference type="Gene3D" id="3.40.50.850">
    <property type="entry name" value="Isochorismatase-like"/>
    <property type="match status" value="1"/>
</dbReference>
<dbReference type="Proteomes" id="UP000781958">
    <property type="component" value="Unassembled WGS sequence"/>
</dbReference>
<evidence type="ECO:0000313" key="4">
    <source>
        <dbReference type="Proteomes" id="UP000781958"/>
    </source>
</evidence>
<keyword evidence="1" id="KW-0378">Hydrolase</keyword>
<dbReference type="InterPro" id="IPR000868">
    <property type="entry name" value="Isochorismatase-like_dom"/>
</dbReference>
<feature type="domain" description="Isochorismatase-like" evidence="2">
    <location>
        <begin position="27"/>
        <end position="164"/>
    </location>
</feature>
<evidence type="ECO:0000256" key="1">
    <source>
        <dbReference type="ARBA" id="ARBA00022801"/>
    </source>
</evidence>
<proteinExistence type="predicted"/>
<dbReference type="EMBL" id="JAGINP010000009">
    <property type="protein sequence ID" value="MBP2293179.1"/>
    <property type="molecule type" value="Genomic_DNA"/>
</dbReference>
<gene>
    <name evidence="3" type="ORF">J2851_002961</name>
</gene>
<dbReference type="PANTHER" id="PTHR43540:SF15">
    <property type="entry name" value="BLR5631 PROTEIN"/>
    <property type="match status" value="1"/>
</dbReference>
<protein>
    <submittedName>
        <fullName evidence="3">Nicotinamidase-related amidase</fullName>
    </submittedName>
</protein>
<dbReference type="SUPFAM" id="SSF52499">
    <property type="entry name" value="Isochorismatase-like hydrolases"/>
    <property type="match status" value="1"/>
</dbReference>
<organism evidence="3 4">
    <name type="scientific">Azospirillum rugosum</name>
    <dbReference type="NCBI Taxonomy" id="416170"/>
    <lineage>
        <taxon>Bacteria</taxon>
        <taxon>Pseudomonadati</taxon>
        <taxon>Pseudomonadota</taxon>
        <taxon>Alphaproteobacteria</taxon>
        <taxon>Rhodospirillales</taxon>
        <taxon>Azospirillaceae</taxon>
        <taxon>Azospirillum</taxon>
    </lineage>
</organism>
<keyword evidence="4" id="KW-1185">Reference proteome</keyword>
<evidence type="ECO:0000313" key="3">
    <source>
        <dbReference type="EMBL" id="MBP2293179.1"/>
    </source>
</evidence>
<dbReference type="CDD" id="cd01014">
    <property type="entry name" value="nicotinamidase_related"/>
    <property type="match status" value="1"/>
</dbReference>
<accession>A0ABS4SLS1</accession>
<reference evidence="3 4" key="1">
    <citation type="submission" date="2021-03" db="EMBL/GenBank/DDBJ databases">
        <title>Genomic Encyclopedia of Type Strains, Phase III (KMG-III): the genomes of soil and plant-associated and newly described type strains.</title>
        <authorList>
            <person name="Whitman W."/>
        </authorList>
    </citation>
    <scope>NUCLEOTIDE SEQUENCE [LARGE SCALE GENOMIC DNA]</scope>
    <source>
        <strain evidence="3 4">IMMIB AFH-6</strain>
    </source>
</reference>
<dbReference type="InterPro" id="IPR036380">
    <property type="entry name" value="Isochorismatase-like_sf"/>
</dbReference>
<dbReference type="Pfam" id="PF00857">
    <property type="entry name" value="Isochorismatase"/>
    <property type="match status" value="1"/>
</dbReference>
<dbReference type="InterPro" id="IPR050272">
    <property type="entry name" value="Isochorismatase-like_hydrls"/>
</dbReference>
<dbReference type="PANTHER" id="PTHR43540">
    <property type="entry name" value="PEROXYUREIDOACRYLATE/UREIDOACRYLATE AMIDOHYDROLASE-RELATED"/>
    <property type="match status" value="1"/>
</dbReference>
<dbReference type="RefSeq" id="WP_307419628.1">
    <property type="nucleotide sequence ID" value="NZ_JAGINP010000009.1"/>
</dbReference>